<evidence type="ECO:0000313" key="7">
    <source>
        <dbReference type="EMBL" id="GFK93418.1"/>
    </source>
</evidence>
<dbReference type="PIRSF" id="PIRSF002457">
    <property type="entry name" value="DASS"/>
    <property type="match status" value="1"/>
</dbReference>
<dbReference type="RefSeq" id="WP_173082416.1">
    <property type="nucleotide sequence ID" value="NZ_BLTE01000004.1"/>
</dbReference>
<feature type="transmembrane region" description="Helical" evidence="6">
    <location>
        <begin position="277"/>
        <end position="293"/>
    </location>
</feature>
<feature type="transmembrane region" description="Helical" evidence="6">
    <location>
        <begin position="355"/>
        <end position="380"/>
    </location>
</feature>
<feature type="transmembrane region" description="Helical" evidence="6">
    <location>
        <begin position="299"/>
        <end position="318"/>
    </location>
</feature>
<feature type="transmembrane region" description="Helical" evidence="6">
    <location>
        <begin position="84"/>
        <end position="107"/>
    </location>
</feature>
<protein>
    <submittedName>
        <fullName evidence="7">Citrate carrier</fullName>
    </submittedName>
</protein>
<feature type="transmembrane region" description="Helical" evidence="6">
    <location>
        <begin position="182"/>
        <end position="205"/>
    </location>
</feature>
<feature type="transmembrane region" description="Helical" evidence="6">
    <location>
        <begin position="387"/>
        <end position="406"/>
    </location>
</feature>
<evidence type="ECO:0000256" key="4">
    <source>
        <dbReference type="ARBA" id="ARBA00022989"/>
    </source>
</evidence>
<dbReference type="InterPro" id="IPR001898">
    <property type="entry name" value="SLC13A/DASS"/>
</dbReference>
<evidence type="ECO:0000256" key="2">
    <source>
        <dbReference type="ARBA" id="ARBA00007349"/>
    </source>
</evidence>
<keyword evidence="3 6" id="KW-0812">Transmembrane</keyword>
<dbReference type="NCBIfam" id="TIGR00785">
    <property type="entry name" value="dass"/>
    <property type="match status" value="1"/>
</dbReference>
<name>A0A6V8LSX8_9BACT</name>
<dbReference type="AlphaFoldDB" id="A0A6V8LSX8"/>
<sequence length="478" mass="51113">MKLDWKAIVPVAIGLAIWLVPTPQGLQPYAWQYFALFTAVIAALVLEPIPAAAAGLMGITLAAALNLVPAQAGVAPTTADALRWALSGFSNGTVWLIFVAFMFAMGYEKTGLGRRISLVLIKKLGRSTLGLGYAVALADLALAPFTPSNTARSGGVIFPIIKNIPPLYGSTPESGARKIGGYLMWTALSATCVTSTMFLTALAPNLLALSLLEKTAKFTFTWNEWFLSLAPACIILFAALPYLVYVIYPPEIKRSDDAPRWAGEELAKMGALTRKEITMAGLAVFALVLWIFGGKLFDATTVALMALSLMILTGVVTWEDITGHKTAWNVLCWFATLVALADGLGKVGFLKWFAALAAGAMSGFSISALMLALVLLFFFIHYMFASLTAHTTALLPVILATAMGIPGIPMKTFAILICATLGLMGILTPYATGPSPVYYGCGYITRKEFWTLGFVFGVIFIGVLLGVNFPYLLMRGAS</sequence>
<feature type="transmembrane region" description="Helical" evidence="6">
    <location>
        <begin position="225"/>
        <end position="248"/>
    </location>
</feature>
<reference evidence="7 8" key="2">
    <citation type="submission" date="2020-05" db="EMBL/GenBank/DDBJ databases">
        <title>Draft genome sequence of Desulfovibrio sp. strainFSS-1.</title>
        <authorList>
            <person name="Shimoshige H."/>
            <person name="Kobayashi H."/>
            <person name="Maekawa T."/>
        </authorList>
    </citation>
    <scope>NUCLEOTIDE SEQUENCE [LARGE SCALE GENOMIC DNA]</scope>
    <source>
        <strain evidence="7 8">SIID29052-01</strain>
    </source>
</reference>
<dbReference type="GO" id="GO:0016020">
    <property type="term" value="C:membrane"/>
    <property type="evidence" value="ECO:0007669"/>
    <property type="project" value="UniProtKB-SubCell"/>
</dbReference>
<dbReference type="Pfam" id="PF00939">
    <property type="entry name" value="Na_sulph_symp"/>
    <property type="match status" value="1"/>
</dbReference>
<dbReference type="GO" id="GO:0022857">
    <property type="term" value="F:transmembrane transporter activity"/>
    <property type="evidence" value="ECO:0007669"/>
    <property type="project" value="InterPro"/>
</dbReference>
<keyword evidence="4 6" id="KW-1133">Transmembrane helix</keyword>
<gene>
    <name evidence="7" type="primary">citT_2</name>
    <name evidence="7" type="ORF">NNJEOMEG_01250</name>
</gene>
<dbReference type="InterPro" id="IPR030676">
    <property type="entry name" value="CitT-rel"/>
</dbReference>
<reference evidence="7 8" key="1">
    <citation type="submission" date="2020-04" db="EMBL/GenBank/DDBJ databases">
        <authorList>
            <consortium name="Desulfovibrio sp. FSS-1 genome sequencing consortium"/>
            <person name="Shimoshige H."/>
            <person name="Kobayashi H."/>
            <person name="Maekawa T."/>
        </authorList>
    </citation>
    <scope>NUCLEOTIDE SEQUENCE [LARGE SCALE GENOMIC DNA]</scope>
    <source>
        <strain evidence="7 8">SIID29052-01</strain>
    </source>
</reference>
<keyword evidence="8" id="KW-1185">Reference proteome</keyword>
<accession>A0A6V8LSX8</accession>
<dbReference type="EMBL" id="BLTE01000004">
    <property type="protein sequence ID" value="GFK93418.1"/>
    <property type="molecule type" value="Genomic_DNA"/>
</dbReference>
<organism evidence="7 8">
    <name type="scientific">Fundidesulfovibrio magnetotacticus</name>
    <dbReference type="NCBI Taxonomy" id="2730080"/>
    <lineage>
        <taxon>Bacteria</taxon>
        <taxon>Pseudomonadati</taxon>
        <taxon>Thermodesulfobacteriota</taxon>
        <taxon>Desulfovibrionia</taxon>
        <taxon>Desulfovibrionales</taxon>
        <taxon>Desulfovibrionaceae</taxon>
        <taxon>Fundidesulfovibrio</taxon>
    </lineage>
</organism>
<feature type="transmembrane region" description="Helical" evidence="6">
    <location>
        <begin position="29"/>
        <end position="46"/>
    </location>
</feature>
<keyword evidence="5 6" id="KW-0472">Membrane</keyword>
<evidence type="ECO:0000256" key="1">
    <source>
        <dbReference type="ARBA" id="ARBA00004141"/>
    </source>
</evidence>
<evidence type="ECO:0000313" key="8">
    <source>
        <dbReference type="Proteomes" id="UP000494245"/>
    </source>
</evidence>
<dbReference type="Proteomes" id="UP000494245">
    <property type="component" value="Unassembled WGS sequence"/>
</dbReference>
<proteinExistence type="inferred from homology"/>
<feature type="transmembrane region" description="Helical" evidence="6">
    <location>
        <begin position="412"/>
        <end position="431"/>
    </location>
</feature>
<feature type="transmembrane region" description="Helical" evidence="6">
    <location>
        <begin position="7"/>
        <end position="23"/>
    </location>
</feature>
<evidence type="ECO:0000256" key="6">
    <source>
        <dbReference type="SAM" id="Phobius"/>
    </source>
</evidence>
<comment type="caution">
    <text evidence="7">The sequence shown here is derived from an EMBL/GenBank/DDBJ whole genome shotgun (WGS) entry which is preliminary data.</text>
</comment>
<dbReference type="PANTHER" id="PTHR42826">
    <property type="entry name" value="DICARBOXYLATE TRANSPORTER 2.1, CHLOROPLASTIC"/>
    <property type="match status" value="1"/>
</dbReference>
<feature type="transmembrane region" description="Helical" evidence="6">
    <location>
        <begin position="330"/>
        <end position="349"/>
    </location>
</feature>
<feature type="transmembrane region" description="Helical" evidence="6">
    <location>
        <begin position="53"/>
        <end position="72"/>
    </location>
</feature>
<evidence type="ECO:0000256" key="3">
    <source>
        <dbReference type="ARBA" id="ARBA00022692"/>
    </source>
</evidence>
<feature type="transmembrane region" description="Helical" evidence="6">
    <location>
        <begin position="452"/>
        <end position="473"/>
    </location>
</feature>
<evidence type="ECO:0000256" key="5">
    <source>
        <dbReference type="ARBA" id="ARBA00023136"/>
    </source>
</evidence>
<comment type="similarity">
    <text evidence="2">Belongs to the SLC13A/DASS transporter (TC 2.A.47) family. DIT1 subfamily.</text>
</comment>
<comment type="subcellular location">
    <subcellularLocation>
        <location evidence="1">Membrane</location>
        <topology evidence="1">Multi-pass membrane protein</topology>
    </subcellularLocation>
</comment>